<gene>
    <name evidence="1" type="ORF">AWC04_12690</name>
</gene>
<evidence type="ECO:0000313" key="2">
    <source>
        <dbReference type="Proteomes" id="UP000193484"/>
    </source>
</evidence>
<dbReference type="Proteomes" id="UP000193484">
    <property type="component" value="Unassembled WGS sequence"/>
</dbReference>
<dbReference type="InterPro" id="IPR029033">
    <property type="entry name" value="His_PPase_superfam"/>
</dbReference>
<protein>
    <submittedName>
        <fullName evidence="1">Histidine phosphatase</fullName>
    </submittedName>
</protein>
<dbReference type="OrthoDB" id="7502553at2"/>
<organism evidence="1 2">
    <name type="scientific">Mycolicibacterium fallax</name>
    <name type="common">Mycobacterium fallax</name>
    <dbReference type="NCBI Taxonomy" id="1793"/>
    <lineage>
        <taxon>Bacteria</taxon>
        <taxon>Bacillati</taxon>
        <taxon>Actinomycetota</taxon>
        <taxon>Actinomycetes</taxon>
        <taxon>Mycobacteriales</taxon>
        <taxon>Mycobacteriaceae</taxon>
        <taxon>Mycolicibacterium</taxon>
    </lineage>
</organism>
<dbReference type="SUPFAM" id="SSF53254">
    <property type="entry name" value="Phosphoglycerate mutase-like"/>
    <property type="match status" value="1"/>
</dbReference>
<dbReference type="AlphaFoldDB" id="A0A1X1RA41"/>
<reference evidence="1 2" key="1">
    <citation type="submission" date="2016-01" db="EMBL/GenBank/DDBJ databases">
        <title>The new phylogeny of the genus Mycobacterium.</title>
        <authorList>
            <person name="Tarcisio F."/>
            <person name="Conor M."/>
            <person name="Antonella G."/>
            <person name="Elisabetta G."/>
            <person name="Giulia F.S."/>
            <person name="Sara T."/>
            <person name="Anna F."/>
            <person name="Clotilde B."/>
            <person name="Roberto B."/>
            <person name="Veronica D.S."/>
            <person name="Fabio R."/>
            <person name="Monica P."/>
            <person name="Olivier J."/>
            <person name="Enrico T."/>
            <person name="Nicola S."/>
        </authorList>
    </citation>
    <scope>NUCLEOTIDE SEQUENCE [LARGE SCALE GENOMIC DNA]</scope>
    <source>
        <strain evidence="1 2">DSM 44179</strain>
    </source>
</reference>
<dbReference type="EMBL" id="LQOJ01000042">
    <property type="protein sequence ID" value="ORV02097.1"/>
    <property type="molecule type" value="Genomic_DNA"/>
</dbReference>
<name>A0A1X1RA41_MYCFA</name>
<dbReference type="Pfam" id="PF00300">
    <property type="entry name" value="His_Phos_1"/>
    <property type="match status" value="1"/>
</dbReference>
<comment type="caution">
    <text evidence="1">The sequence shown here is derived from an EMBL/GenBank/DDBJ whole genome shotgun (WGS) entry which is preliminary data.</text>
</comment>
<dbReference type="CDD" id="cd07067">
    <property type="entry name" value="HP_PGM_like"/>
    <property type="match status" value="1"/>
</dbReference>
<dbReference type="InterPro" id="IPR013078">
    <property type="entry name" value="His_Pase_superF_clade-1"/>
</dbReference>
<dbReference type="Gene3D" id="3.40.50.1240">
    <property type="entry name" value="Phosphoglycerate mutase-like"/>
    <property type="match status" value="1"/>
</dbReference>
<accession>A0A1X1RA41</accession>
<keyword evidence="2" id="KW-1185">Reference proteome</keyword>
<sequence length="165" mass="17323">MTDAMSAGLFARDEPLNALGRRQLDALGELRADRAVCGPELRARQSAQQLGLTATAEPALADLDAGGWRGRSAEDLQPAELIAWLTDPDAAPPGGESITVLTERVGGWLAAPVPGRTVAVTHPAVIRAAVLVALNAPAVSFWRIDVRPGGATVLHHRGTGWTLRT</sequence>
<evidence type="ECO:0000313" key="1">
    <source>
        <dbReference type="EMBL" id="ORV02097.1"/>
    </source>
</evidence>
<proteinExistence type="predicted"/>
<dbReference type="STRING" id="1793.AWC04_12690"/>